<accession>A0A1E3VJC1</accession>
<feature type="transmembrane region" description="Helical" evidence="1">
    <location>
        <begin position="118"/>
        <end position="144"/>
    </location>
</feature>
<dbReference type="RefSeq" id="WP_069625213.1">
    <property type="nucleotide sequence ID" value="NZ_LPWD01000470.1"/>
</dbReference>
<comment type="caution">
    <text evidence="2">The sequence shown here is derived from an EMBL/GenBank/DDBJ whole genome shotgun (WGS) entry which is preliminary data.</text>
</comment>
<organism evidence="2 3">
    <name type="scientific">Methyloceanibacter marginalis</name>
    <dbReference type="NCBI Taxonomy" id="1774971"/>
    <lineage>
        <taxon>Bacteria</taxon>
        <taxon>Pseudomonadati</taxon>
        <taxon>Pseudomonadota</taxon>
        <taxon>Alphaproteobacteria</taxon>
        <taxon>Hyphomicrobiales</taxon>
        <taxon>Hyphomicrobiaceae</taxon>
        <taxon>Methyloceanibacter</taxon>
    </lineage>
</organism>
<dbReference type="AlphaFoldDB" id="A0A1E3VJC1"/>
<evidence type="ECO:0000256" key="1">
    <source>
        <dbReference type="SAM" id="Phobius"/>
    </source>
</evidence>
<proteinExistence type="predicted"/>
<sequence length="149" mass="15937">MADHHLAALADLEHPAPHRERVLLAALIFGLLAAPLAWALQLVINYAASSYVCFPGDVPHTGVGEDRVWMILLMVELVALAVAIAGAAVAERSWNTTRHETSGHAQAMVDVGHGRTRFLAMWGLMLSIGFALAIVFSLVGLFMVPLCGS</sequence>
<protein>
    <submittedName>
        <fullName evidence="2">Uncharacterized protein</fullName>
    </submittedName>
</protein>
<dbReference type="EMBL" id="LPWD01000470">
    <property type="protein sequence ID" value="ODR93391.1"/>
    <property type="molecule type" value="Genomic_DNA"/>
</dbReference>
<feature type="transmembrane region" description="Helical" evidence="1">
    <location>
        <begin position="68"/>
        <end position="90"/>
    </location>
</feature>
<keyword evidence="3" id="KW-1185">Reference proteome</keyword>
<dbReference type="OrthoDB" id="7596258at2"/>
<name>A0A1E3VJC1_9HYPH</name>
<gene>
    <name evidence="2" type="ORF">AUC71_05245</name>
</gene>
<evidence type="ECO:0000313" key="3">
    <source>
        <dbReference type="Proteomes" id="UP000095042"/>
    </source>
</evidence>
<keyword evidence="1" id="KW-0812">Transmembrane</keyword>
<keyword evidence="1" id="KW-0472">Membrane</keyword>
<evidence type="ECO:0000313" key="2">
    <source>
        <dbReference type="EMBL" id="ODR93391.1"/>
    </source>
</evidence>
<feature type="transmembrane region" description="Helical" evidence="1">
    <location>
        <begin position="22"/>
        <end position="48"/>
    </location>
</feature>
<keyword evidence="1" id="KW-1133">Transmembrane helix</keyword>
<reference evidence="2 3" key="1">
    <citation type="journal article" date="2016" name="Environ. Microbiol.">
        <title>New Methyloceanibacter diversity from North Sea sediments includes methanotroph containing solely the soluble methane monooxygenase.</title>
        <authorList>
            <person name="Vekeman B."/>
            <person name="Kerckhof F.M."/>
            <person name="Cremers G."/>
            <person name="de Vos P."/>
            <person name="Vandamme P."/>
            <person name="Boon N."/>
            <person name="Op den Camp H.J."/>
            <person name="Heylen K."/>
        </authorList>
    </citation>
    <scope>NUCLEOTIDE SEQUENCE [LARGE SCALE GENOMIC DNA]</scope>
    <source>
        <strain evidence="2 3">R-67177</strain>
    </source>
</reference>
<dbReference type="Proteomes" id="UP000095042">
    <property type="component" value="Unassembled WGS sequence"/>
</dbReference>